<feature type="region of interest" description="Disordered" evidence="1">
    <location>
        <begin position="201"/>
        <end position="243"/>
    </location>
</feature>
<dbReference type="EMBL" id="CP042185">
    <property type="protein sequence ID" value="QDS67567.1"/>
    <property type="molecule type" value="Genomic_DNA"/>
</dbReference>
<reference evidence="2 3" key="1">
    <citation type="submission" date="2019-07" db="EMBL/GenBank/DDBJ databases">
        <title>Finished genome of Venturia effusa.</title>
        <authorList>
            <person name="Young C.A."/>
            <person name="Cox M.P."/>
            <person name="Ganley A.R.D."/>
            <person name="David W.J."/>
        </authorList>
    </citation>
    <scope>NUCLEOTIDE SEQUENCE [LARGE SCALE GENOMIC DNA]</scope>
    <source>
        <strain evidence="3">albino</strain>
    </source>
</reference>
<organism evidence="2 3">
    <name type="scientific">Venturia effusa</name>
    <dbReference type="NCBI Taxonomy" id="50376"/>
    <lineage>
        <taxon>Eukaryota</taxon>
        <taxon>Fungi</taxon>
        <taxon>Dikarya</taxon>
        <taxon>Ascomycota</taxon>
        <taxon>Pezizomycotina</taxon>
        <taxon>Dothideomycetes</taxon>
        <taxon>Pleosporomycetidae</taxon>
        <taxon>Venturiales</taxon>
        <taxon>Venturiaceae</taxon>
        <taxon>Venturia</taxon>
    </lineage>
</organism>
<feature type="region of interest" description="Disordered" evidence="1">
    <location>
        <begin position="1"/>
        <end position="58"/>
    </location>
</feature>
<name>A0A517KW17_9PEZI</name>
<dbReference type="OrthoDB" id="3937285at2759"/>
<evidence type="ECO:0000256" key="1">
    <source>
        <dbReference type="SAM" id="MobiDB-lite"/>
    </source>
</evidence>
<dbReference type="Proteomes" id="UP000316270">
    <property type="component" value="Chromosome 1"/>
</dbReference>
<gene>
    <name evidence="2" type="ORF">FKW77_003389</name>
</gene>
<accession>A0A517KW17</accession>
<evidence type="ECO:0000313" key="2">
    <source>
        <dbReference type="EMBL" id="QDS67567.1"/>
    </source>
</evidence>
<keyword evidence="3" id="KW-1185">Reference proteome</keyword>
<evidence type="ECO:0000313" key="3">
    <source>
        <dbReference type="Proteomes" id="UP000316270"/>
    </source>
</evidence>
<protein>
    <submittedName>
        <fullName evidence="2">Uncharacterized protein</fullName>
    </submittedName>
</protein>
<dbReference type="AlphaFoldDB" id="A0A517KW17"/>
<proteinExistence type="predicted"/>
<feature type="compositionally biased region" description="Acidic residues" evidence="1">
    <location>
        <begin position="224"/>
        <end position="237"/>
    </location>
</feature>
<sequence>MSKNANGKRPVGSQNHGESSNTKRTRSNRSFSPETLQGAPPEPAPVAQSPYQQVPDTKPDIGMKAFLNDYLATHTASDPLFRRSITTFVEDRFDYEGIDYADQLLVDIKAKGGHHPDMRAVQIISDEELSFKWARLLMSLTLDAGNLPTIMRYIGTIAAERYGVRLNDNFETAIQSFLIQVGHTPIVANNASAQRQMSVMPVDHAPSPGSSHQNHASVDRSNDDNQEEADHEEDGNDATDISTSTAGGCTRYHYCLCSGEQRRLPPSMSREERLELFKSATPTLDLLLGGHVELETEYVAMKRQRTKMLTNMRNRARRLKFHKLSMTGHEISELAFSNDPWVGDLVQALKKPAQVRRQEVEKVLHRFARSNRCLFPDLRRFDQKKGVVKKERA</sequence>